<sequence>MDWTKGLGRKVTERFTEVPRVEPYQYSRLSTAPDSSYTRIFHLQPGNASDVLRGRLVHVDLDAPPLLSYDAVSYTWSRNRLWIQRNLYDFLVRLREFGKFRPLWIDALCIDQDESSPEVKAEKMQQLRMMGRIYSSAETVLVWLGEYAGVSTSLPRYLDSLAHLDRHEHKPYTSEHDVIERMKQDRSLEAETKAMFGFGSHMESPDEGGESEPTTLCSSKIVRYFSLFKTVASASLHVVSMVEAVTRLLTGDYFQRAWVVQEITLAKQLVFFIGATEISSTSLLRAVRLLEVFANGKGMGPFVPFASVFRPKRAGYRAIPHLLQARQRRLDNKPSWAIEDLLFLCRDREATRPEDKVYSSSATHATPAVFEIKRRASDSSIAWSLTVSATIIDVVEQVGESYDEVWDYMYPLIQQDTSVAPLEGHTLDLVSKLGRDYNPTRQNSRAEPTLDAFLRTMTGDVLKRLPREHHQQGLLPWEPSDDDKFQFSLCIVYMFLIHTTKVDQFLGSRAWTSWASVFEGDRSHLHVRAADINGTHIKLSNAMRSFLDIHGSSKGYSFEELRYSSSDEGDGAAKSPGGASIDDALIAFHESGTHGVFVALSSIYQDRRIFRTRDQNFIGVCHDCIDRGDVVVLIAGAETPFVLRPVLDDEGKATGQYTVIGRAYVHGIMYGSPTSAADLALGGNSLDTRETIQGGPQGPTPVVSHAAWQTL</sequence>
<keyword evidence="3" id="KW-1185">Reference proteome</keyword>
<dbReference type="AlphaFoldDB" id="A0AAV9GET9"/>
<name>A0AAV9GET9_9PEZI</name>
<dbReference type="PANTHER" id="PTHR24148">
    <property type="entry name" value="ANKYRIN REPEAT DOMAIN-CONTAINING PROTEIN 39 HOMOLOG-RELATED"/>
    <property type="match status" value="1"/>
</dbReference>
<evidence type="ECO:0000313" key="2">
    <source>
        <dbReference type="EMBL" id="KAK4447319.1"/>
    </source>
</evidence>
<dbReference type="PANTHER" id="PTHR24148:SF64">
    <property type="entry name" value="HETEROKARYON INCOMPATIBILITY DOMAIN-CONTAINING PROTEIN"/>
    <property type="match status" value="1"/>
</dbReference>
<reference evidence="2" key="1">
    <citation type="journal article" date="2023" name="Mol. Phylogenet. Evol.">
        <title>Genome-scale phylogeny and comparative genomics of the fungal order Sordariales.</title>
        <authorList>
            <person name="Hensen N."/>
            <person name="Bonometti L."/>
            <person name="Westerberg I."/>
            <person name="Brannstrom I.O."/>
            <person name="Guillou S."/>
            <person name="Cros-Aarteil S."/>
            <person name="Calhoun S."/>
            <person name="Haridas S."/>
            <person name="Kuo A."/>
            <person name="Mondo S."/>
            <person name="Pangilinan J."/>
            <person name="Riley R."/>
            <person name="LaButti K."/>
            <person name="Andreopoulos B."/>
            <person name="Lipzen A."/>
            <person name="Chen C."/>
            <person name="Yan M."/>
            <person name="Daum C."/>
            <person name="Ng V."/>
            <person name="Clum A."/>
            <person name="Steindorff A."/>
            <person name="Ohm R.A."/>
            <person name="Martin F."/>
            <person name="Silar P."/>
            <person name="Natvig D.O."/>
            <person name="Lalanne C."/>
            <person name="Gautier V."/>
            <person name="Ament-Velasquez S.L."/>
            <person name="Kruys A."/>
            <person name="Hutchinson M.I."/>
            <person name="Powell A.J."/>
            <person name="Barry K."/>
            <person name="Miller A.N."/>
            <person name="Grigoriev I.V."/>
            <person name="Debuchy R."/>
            <person name="Gladieux P."/>
            <person name="Hiltunen Thoren M."/>
            <person name="Johannesson H."/>
        </authorList>
    </citation>
    <scope>NUCLEOTIDE SEQUENCE</scope>
    <source>
        <strain evidence="2">PSN243</strain>
    </source>
</reference>
<dbReference type="Pfam" id="PF26639">
    <property type="entry name" value="Het-6_barrel"/>
    <property type="match status" value="1"/>
</dbReference>
<proteinExistence type="predicted"/>
<evidence type="ECO:0000313" key="3">
    <source>
        <dbReference type="Proteomes" id="UP001321760"/>
    </source>
</evidence>
<comment type="caution">
    <text evidence="2">The sequence shown here is derived from an EMBL/GenBank/DDBJ whole genome shotgun (WGS) entry which is preliminary data.</text>
</comment>
<organism evidence="2 3">
    <name type="scientific">Podospora aff. communis PSN243</name>
    <dbReference type="NCBI Taxonomy" id="3040156"/>
    <lineage>
        <taxon>Eukaryota</taxon>
        <taxon>Fungi</taxon>
        <taxon>Dikarya</taxon>
        <taxon>Ascomycota</taxon>
        <taxon>Pezizomycotina</taxon>
        <taxon>Sordariomycetes</taxon>
        <taxon>Sordariomycetidae</taxon>
        <taxon>Sordariales</taxon>
        <taxon>Podosporaceae</taxon>
        <taxon>Podospora</taxon>
    </lineage>
</organism>
<dbReference type="InterPro" id="IPR010730">
    <property type="entry name" value="HET"/>
</dbReference>
<gene>
    <name evidence="2" type="ORF">QBC34DRAFT_467318</name>
</gene>
<dbReference type="EMBL" id="MU865950">
    <property type="protein sequence ID" value="KAK4447319.1"/>
    <property type="molecule type" value="Genomic_DNA"/>
</dbReference>
<accession>A0AAV9GET9</accession>
<evidence type="ECO:0000259" key="1">
    <source>
        <dbReference type="Pfam" id="PF06985"/>
    </source>
</evidence>
<feature type="domain" description="Heterokaryon incompatibility" evidence="1">
    <location>
        <begin position="72"/>
        <end position="262"/>
    </location>
</feature>
<dbReference type="Proteomes" id="UP001321760">
    <property type="component" value="Unassembled WGS sequence"/>
</dbReference>
<protein>
    <submittedName>
        <fullName evidence="2">Heterokaryon incompatibility protein-domain-containing protein</fullName>
    </submittedName>
</protein>
<dbReference type="Pfam" id="PF06985">
    <property type="entry name" value="HET"/>
    <property type="match status" value="1"/>
</dbReference>
<dbReference type="InterPro" id="IPR052895">
    <property type="entry name" value="HetReg/Transcr_Mod"/>
</dbReference>
<reference evidence="2" key="2">
    <citation type="submission" date="2023-05" db="EMBL/GenBank/DDBJ databases">
        <authorList>
            <consortium name="Lawrence Berkeley National Laboratory"/>
            <person name="Steindorff A."/>
            <person name="Hensen N."/>
            <person name="Bonometti L."/>
            <person name="Westerberg I."/>
            <person name="Brannstrom I.O."/>
            <person name="Guillou S."/>
            <person name="Cros-Aarteil S."/>
            <person name="Calhoun S."/>
            <person name="Haridas S."/>
            <person name="Kuo A."/>
            <person name="Mondo S."/>
            <person name="Pangilinan J."/>
            <person name="Riley R."/>
            <person name="Labutti K."/>
            <person name="Andreopoulos B."/>
            <person name="Lipzen A."/>
            <person name="Chen C."/>
            <person name="Yanf M."/>
            <person name="Daum C."/>
            <person name="Ng V."/>
            <person name="Clum A."/>
            <person name="Ohm R."/>
            <person name="Martin F."/>
            <person name="Silar P."/>
            <person name="Natvig D."/>
            <person name="Lalanne C."/>
            <person name="Gautier V."/>
            <person name="Ament-Velasquez S.L."/>
            <person name="Kruys A."/>
            <person name="Hutchinson M.I."/>
            <person name="Powell A.J."/>
            <person name="Barry K."/>
            <person name="Miller A.N."/>
            <person name="Grigoriev I.V."/>
            <person name="Debuchy R."/>
            <person name="Gladieux P."/>
            <person name="Thoren M.H."/>
            <person name="Johannesson H."/>
        </authorList>
    </citation>
    <scope>NUCLEOTIDE SEQUENCE</scope>
    <source>
        <strain evidence="2">PSN243</strain>
    </source>
</reference>